<reference evidence="1 2" key="1">
    <citation type="journal article" date="2011" name="Stand. Genomic Sci.">
        <title>Complete genome sequence of Rhodospirillum rubrum type strain (S1).</title>
        <authorList>
            <person name="Munk A.C."/>
            <person name="Copeland A."/>
            <person name="Lucas S."/>
            <person name="Lapidus A."/>
            <person name="Del Rio T.G."/>
            <person name="Barry K."/>
            <person name="Detter J.C."/>
            <person name="Hammon N."/>
            <person name="Israni S."/>
            <person name="Pitluck S."/>
            <person name="Brettin T."/>
            <person name="Bruce D."/>
            <person name="Han C."/>
            <person name="Tapia R."/>
            <person name="Gilna P."/>
            <person name="Schmutz J."/>
            <person name="Larimer F."/>
            <person name="Land M."/>
            <person name="Kyrpides N.C."/>
            <person name="Mavromatis K."/>
            <person name="Richardson P."/>
            <person name="Rohde M."/>
            <person name="Goker M."/>
            <person name="Klenk H.P."/>
            <person name="Zhang Y."/>
            <person name="Roberts G.P."/>
            <person name="Reslewic S."/>
            <person name="Schwartz D.C."/>
        </authorList>
    </citation>
    <scope>NUCLEOTIDE SEQUENCE [LARGE SCALE GENOMIC DNA]</scope>
    <source>
        <strain evidence="2">ATCC 11170 / ATH 1.1.1 / DSM 467 / LMG 4362 / NCIMB 8255 / S1</strain>
    </source>
</reference>
<dbReference type="STRING" id="269796.Rru_A2583"/>
<proteinExistence type="predicted"/>
<dbReference type="HOGENOM" id="CLU_1968870_0_0_5"/>
<evidence type="ECO:0000313" key="1">
    <source>
        <dbReference type="EMBL" id="ABC23380.1"/>
    </source>
</evidence>
<dbReference type="Gene3D" id="3.30.2000.20">
    <property type="match status" value="1"/>
</dbReference>
<dbReference type="Pfam" id="PF13554">
    <property type="entry name" value="Phage_tail_terminator_5"/>
    <property type="match status" value="1"/>
</dbReference>
<dbReference type="EnsemblBacteria" id="ABC23380">
    <property type="protein sequence ID" value="ABC23380"/>
    <property type="gene ID" value="Rru_A2583"/>
</dbReference>
<dbReference type="RefSeq" id="WP_011390333.1">
    <property type="nucleotide sequence ID" value="NC_007643.1"/>
</dbReference>
<keyword evidence="2" id="KW-1185">Reference proteome</keyword>
<dbReference type="PATRIC" id="fig|269796.9.peg.2692"/>
<sequence>MTVLRALLEARLRAVSPLPVVFENREARPPPGRPFVLARFAPMTAAGDATTREETGTLRLCLHLPLGQGATAAEAATEAFDAGLSGRQMGAATAVVATGVLLRGGGQGAGAFWTVSLDLPYHALAWR</sequence>
<protein>
    <recommendedName>
        <fullName evidence="3">Tail terminator</fullName>
    </recommendedName>
</protein>
<dbReference type="AlphaFoldDB" id="Q2RR65"/>
<dbReference type="EMBL" id="CP000230">
    <property type="protein sequence ID" value="ABC23380.1"/>
    <property type="molecule type" value="Genomic_DNA"/>
</dbReference>
<dbReference type="InterPro" id="IPR025395">
    <property type="entry name" value="Phage_tail_terminator-like"/>
</dbReference>
<name>Q2RR65_RHORT</name>
<dbReference type="Proteomes" id="UP000001929">
    <property type="component" value="Chromosome"/>
</dbReference>
<gene>
    <name evidence="1" type="ordered locus">Rru_A2583</name>
</gene>
<evidence type="ECO:0000313" key="2">
    <source>
        <dbReference type="Proteomes" id="UP000001929"/>
    </source>
</evidence>
<accession>Q2RR65</accession>
<evidence type="ECO:0008006" key="3">
    <source>
        <dbReference type="Google" id="ProtNLM"/>
    </source>
</evidence>
<organism evidence="1 2">
    <name type="scientific">Rhodospirillum rubrum (strain ATCC 11170 / ATH 1.1.1 / DSM 467 / LMG 4362 / NCIMB 8255 / S1)</name>
    <dbReference type="NCBI Taxonomy" id="269796"/>
    <lineage>
        <taxon>Bacteria</taxon>
        <taxon>Pseudomonadati</taxon>
        <taxon>Pseudomonadota</taxon>
        <taxon>Alphaproteobacteria</taxon>
        <taxon>Rhodospirillales</taxon>
        <taxon>Rhodospirillaceae</taxon>
        <taxon>Rhodospirillum</taxon>
    </lineage>
</organism>
<dbReference type="KEGG" id="rru:Rru_A2583"/>